<organism evidence="2 3">
    <name type="scientific">Aplysia californica</name>
    <name type="common">California sea hare</name>
    <dbReference type="NCBI Taxonomy" id="6500"/>
    <lineage>
        <taxon>Eukaryota</taxon>
        <taxon>Metazoa</taxon>
        <taxon>Spiralia</taxon>
        <taxon>Lophotrochozoa</taxon>
        <taxon>Mollusca</taxon>
        <taxon>Gastropoda</taxon>
        <taxon>Heterobranchia</taxon>
        <taxon>Euthyneura</taxon>
        <taxon>Tectipleura</taxon>
        <taxon>Aplysiida</taxon>
        <taxon>Aplysioidea</taxon>
        <taxon>Aplysiidae</taxon>
        <taxon>Aplysia</taxon>
    </lineage>
</organism>
<protein>
    <submittedName>
        <fullName evidence="3">Uncharacterized protein LOC101862080</fullName>
    </submittedName>
</protein>
<dbReference type="RefSeq" id="XP_005111342.1">
    <property type="nucleotide sequence ID" value="XM_005111285.3"/>
</dbReference>
<name>A0ABM0K8I2_APLCA</name>
<dbReference type="SMART" id="SM00506">
    <property type="entry name" value="A1pp"/>
    <property type="match status" value="1"/>
</dbReference>
<keyword evidence="2" id="KW-1185">Reference proteome</keyword>
<dbReference type="InterPro" id="IPR043472">
    <property type="entry name" value="Macro_dom-like"/>
</dbReference>
<evidence type="ECO:0000313" key="2">
    <source>
        <dbReference type="Proteomes" id="UP000694888"/>
    </source>
</evidence>
<dbReference type="Pfam" id="PF14519">
    <property type="entry name" value="Macro_2"/>
    <property type="match status" value="1"/>
</dbReference>
<reference evidence="3" key="1">
    <citation type="submission" date="2025-08" db="UniProtKB">
        <authorList>
            <consortium name="RefSeq"/>
        </authorList>
    </citation>
    <scope>IDENTIFICATION</scope>
</reference>
<evidence type="ECO:0000313" key="3">
    <source>
        <dbReference type="RefSeq" id="XP_005111342.1"/>
    </source>
</evidence>
<gene>
    <name evidence="3" type="primary">LOC101862080</name>
</gene>
<dbReference type="PROSITE" id="PS51154">
    <property type="entry name" value="MACRO"/>
    <property type="match status" value="1"/>
</dbReference>
<dbReference type="Proteomes" id="UP000694888">
    <property type="component" value="Unplaced"/>
</dbReference>
<dbReference type="Gene3D" id="3.40.220.10">
    <property type="entry name" value="Leucine Aminopeptidase, subunit E, domain 1"/>
    <property type="match status" value="1"/>
</dbReference>
<evidence type="ECO:0000259" key="1">
    <source>
        <dbReference type="PROSITE" id="PS51154"/>
    </source>
</evidence>
<dbReference type="SUPFAM" id="SSF52949">
    <property type="entry name" value="Macro domain-like"/>
    <property type="match status" value="1"/>
</dbReference>
<feature type="domain" description="Macro" evidence="1">
    <location>
        <begin position="24"/>
        <end position="235"/>
    </location>
</feature>
<sequence length="235" mass="26319">MAVSEVSDGDVVYYFRDTNKLLVQAWQSVFDDYPNSVKASHGDIFEGGPAADAIVSPANSFGFMDGGIDYAYTRFFGSQMQNRLQTIIRDDYDGELLVGQAILMPAYDEEGRDASKDWSPFNEGKAIKYLISTPTMRVPSNVADTVNVYLSFRAVLLAVRRHNNTKGNEPIRSVLVPGLATSTGRMSPLRCAWQMLQAYETFTQNMHDIRRTPANLLQVYADQEKLCEEEKYVAA</sequence>
<dbReference type="InterPro" id="IPR002589">
    <property type="entry name" value="Macro_dom"/>
</dbReference>
<proteinExistence type="predicted"/>
<dbReference type="InterPro" id="IPR028071">
    <property type="entry name" value="Macro-like_dom"/>
</dbReference>
<accession>A0ABM0K8I2</accession>
<dbReference type="GeneID" id="101862080"/>
<dbReference type="CDD" id="cd02900">
    <property type="entry name" value="Macro_Appr_pase"/>
    <property type="match status" value="1"/>
</dbReference>